<gene>
    <name evidence="4" type="ORF">H5S40_05760</name>
</gene>
<comment type="similarity">
    <text evidence="1">Belongs to the UxaA family.</text>
</comment>
<reference evidence="4 5" key="1">
    <citation type="submission" date="2020-07" db="EMBL/GenBank/DDBJ databases">
        <title>Description of Limosilactobacillus balticus sp. nov., Limosilactobacillus agrestis sp. nov., Limosilactobacillus albertensis sp. nov., Limosilactobacillus rudii sp. nov., Limosilactobacillus fastidiosus sp. nov., five novel Limosilactobacillus species isolated from the vertebrate gastrointestinal tract, and proposal of 6 subspecies of Limosilactobacillus reuteri adapted to the gastrointestinal tract of specific vertebrate hosts.</title>
        <authorList>
            <person name="Li F."/>
            <person name="Cheng C."/>
            <person name="Zheng J."/>
            <person name="Quevedo R.M."/>
            <person name="Li J."/>
            <person name="Roos S."/>
            <person name="Gaenzle M.G."/>
            <person name="Walter J."/>
        </authorList>
    </citation>
    <scope>NUCLEOTIDE SEQUENCE [LARGE SCALE GENOMIC DNA]</scope>
    <source>
        <strain evidence="4 5">RRLNB_1_1</strain>
    </source>
</reference>
<feature type="domain" description="SAF" evidence="3">
    <location>
        <begin position="11"/>
        <end position="82"/>
    </location>
</feature>
<dbReference type="PANTHER" id="PTHR30536:SF5">
    <property type="entry name" value="ALTRONATE DEHYDRATASE"/>
    <property type="match status" value="1"/>
</dbReference>
<dbReference type="AlphaFoldDB" id="A0A7W3TRN2"/>
<keyword evidence="2" id="KW-0456">Lyase</keyword>
<dbReference type="Pfam" id="PF04295">
    <property type="entry name" value="GD_AH_second"/>
    <property type="match status" value="1"/>
</dbReference>
<name>A0A7W3TRN2_9LACO</name>
<keyword evidence="4" id="KW-0378">Hydrolase</keyword>
<dbReference type="RefSeq" id="WP_182598224.1">
    <property type="nucleotide sequence ID" value="NZ_JACIVC010000055.1"/>
</dbReference>
<dbReference type="InterPro" id="IPR048332">
    <property type="entry name" value="GD_AH_C"/>
</dbReference>
<accession>A0A7W3TRN2</accession>
<dbReference type="EMBL" id="JACIVC010000055">
    <property type="protein sequence ID" value="MBB1069654.1"/>
    <property type="molecule type" value="Genomic_DNA"/>
</dbReference>
<comment type="caution">
    <text evidence="4">The sequence shown here is derived from an EMBL/GenBank/DDBJ whole genome shotgun (WGS) entry which is preliminary data.</text>
</comment>
<dbReference type="GO" id="GO:0016787">
    <property type="term" value="F:hydrolase activity"/>
    <property type="evidence" value="ECO:0007669"/>
    <property type="project" value="UniProtKB-KW"/>
</dbReference>
<dbReference type="InterPro" id="IPR052172">
    <property type="entry name" value="UxaA_altronate/galactarate_dh"/>
</dbReference>
<dbReference type="SMART" id="SM00858">
    <property type="entry name" value="SAF"/>
    <property type="match status" value="1"/>
</dbReference>
<sequence length="494" mass="53351">MEKLLILNPNDNVAVATVDLPAQTAVEVNGKKIVISDNIPVGNKTALTDLNSGADIIKFGQPIGHLTSSVTAGAMISKRNLVTNQNNNEINTPNIKVDFPDIGQKTFMGYRRQNGKVGIRNDLYVVPTVGCITPLMDVMVQQFKAKHPDNGAFDNIILLKHPYGCSQLGDDFEQTRHILCDAALHPNAGGVLVFGLGCENNQMDGMKAEIEQMAGIDSQRMKFLVAQEVKDEFANAQQLLEELNTAAANDKRTPVPLSELKVGLQNVRPDGLSAITADRLIADAASYITANDGTVALTGIPLLSGAEQEIVARASDREAAERVTTVFDNFKHYYAHFDAQMNKVPSDAEDKIGISTTEERALMILRLAGNGEVNDALPYGHKLTRNGINLIESPDNDLIDSSAEASADCQMVIVSTGKGTPYSTYVPTIKVSSNSALAEKKNRWIDFDGEKAANDPTGIEKFINYIIDVANGTRTSNEKAGLHGLAIFKIGVTE</sequence>
<dbReference type="GO" id="GO:0016829">
    <property type="term" value="F:lyase activity"/>
    <property type="evidence" value="ECO:0007669"/>
    <property type="project" value="UniProtKB-KW"/>
</dbReference>
<evidence type="ECO:0000313" key="4">
    <source>
        <dbReference type="EMBL" id="MBB1069654.1"/>
    </source>
</evidence>
<dbReference type="InterPro" id="IPR007392">
    <property type="entry name" value="GD_AH_second"/>
</dbReference>
<dbReference type="PANTHER" id="PTHR30536">
    <property type="entry name" value="ALTRONATE/GALACTARATE DEHYDRATASE"/>
    <property type="match status" value="1"/>
</dbReference>
<proteinExistence type="inferred from homology"/>
<evidence type="ECO:0000256" key="1">
    <source>
        <dbReference type="ARBA" id="ARBA00010986"/>
    </source>
</evidence>
<dbReference type="Proteomes" id="UP000518316">
    <property type="component" value="Unassembled WGS sequence"/>
</dbReference>
<dbReference type="InterPro" id="IPR013974">
    <property type="entry name" value="SAF"/>
</dbReference>
<dbReference type="Pfam" id="PF20629">
    <property type="entry name" value="GD_AH_C"/>
    <property type="match status" value="1"/>
</dbReference>
<evidence type="ECO:0000313" key="5">
    <source>
        <dbReference type="Proteomes" id="UP000518316"/>
    </source>
</evidence>
<evidence type="ECO:0000259" key="3">
    <source>
        <dbReference type="SMART" id="SM00858"/>
    </source>
</evidence>
<evidence type="ECO:0000256" key="2">
    <source>
        <dbReference type="ARBA" id="ARBA00023239"/>
    </source>
</evidence>
<organism evidence="4 5">
    <name type="scientific">Limosilactobacillus albertensis</name>
    <dbReference type="NCBI Taxonomy" id="2759752"/>
    <lineage>
        <taxon>Bacteria</taxon>
        <taxon>Bacillati</taxon>
        <taxon>Bacillota</taxon>
        <taxon>Bacilli</taxon>
        <taxon>Lactobacillales</taxon>
        <taxon>Lactobacillaceae</taxon>
        <taxon>Limosilactobacillus</taxon>
    </lineage>
</organism>
<dbReference type="GO" id="GO:0019698">
    <property type="term" value="P:D-galacturonate catabolic process"/>
    <property type="evidence" value="ECO:0007669"/>
    <property type="project" value="TreeGrafter"/>
</dbReference>
<keyword evidence="5" id="KW-1185">Reference proteome</keyword>
<dbReference type="InterPro" id="IPR044144">
    <property type="entry name" value="SAF_UxaA/GarD"/>
</dbReference>
<dbReference type="Gene3D" id="2.30.130.110">
    <property type="match status" value="1"/>
</dbReference>
<dbReference type="CDD" id="cd11613">
    <property type="entry name" value="SAF_AH_GD"/>
    <property type="match status" value="1"/>
</dbReference>
<protein>
    <submittedName>
        <fullName evidence="4">UxaA family hydrolase</fullName>
    </submittedName>
</protein>